<name>A0A8B6G340_MYTGA</name>
<feature type="chain" id="PRO_5032375617" evidence="2">
    <location>
        <begin position="21"/>
        <end position="521"/>
    </location>
</feature>
<accession>A0A8B6G340</accession>
<feature type="compositionally biased region" description="Low complexity" evidence="1">
    <location>
        <begin position="378"/>
        <end position="446"/>
    </location>
</feature>
<dbReference type="AlphaFoldDB" id="A0A8B6G340"/>
<keyword evidence="4" id="KW-1185">Reference proteome</keyword>
<comment type="caution">
    <text evidence="3">The sequence shown here is derived from an EMBL/GenBank/DDBJ whole genome shotgun (WGS) entry which is preliminary data.</text>
</comment>
<dbReference type="Proteomes" id="UP000596742">
    <property type="component" value="Unassembled WGS sequence"/>
</dbReference>
<feature type="signal peptide" evidence="2">
    <location>
        <begin position="1"/>
        <end position="20"/>
    </location>
</feature>
<sequence>MIRNMMVPFLIFAFLTVVSGLLHTSHDGTLQCQCTCTPLGNPNEKIFTSGNLNIIDKKTRTNNEQLLLEDNIKMDKEETKPQIAPVKFPDDKPMTQYNDIAVSKVKHSLGLGVHRPIYETIKPKEVVKPEIKWSHTASSSSSDVTKNAVKDVTRSLMKHKDIPTSEVLVNKPTIEKTSNTQDGQKTVIDQVKSTTDKILSRANSNQNAAVNQNRQQRFISSSQDADKVAADIGFVMDGSSLNPILSGGLSGGMGYSSGTGYIVETINKNSPENQAAGKFVQRNSNVQNGQVVSGVLNPSNSKPDKVNTDGGSVKTTSHSTAEKVEIATNEQRNINNQTKFKSRRQMTNSNPKLPPLQANKPEIDNNNNNQKLPTIQAKKPQMENNNNNQVPPNNQSQKPLISNNNNNNNNNQQLPNNQFKHKSTNVWNTLNNNVKNNNKQQTVNKEQISKTRWPNNNQQTDGNMWNRQQMKPFQIQRDLKHGVLSNNNNQWGNSNNWGTTQDPFGTMNMDPLLFLGQHQFK</sequence>
<feature type="compositionally biased region" description="Polar residues" evidence="1">
    <location>
        <begin position="450"/>
        <end position="462"/>
    </location>
</feature>
<reference evidence="3" key="1">
    <citation type="submission" date="2018-11" db="EMBL/GenBank/DDBJ databases">
        <authorList>
            <person name="Alioto T."/>
            <person name="Alioto T."/>
        </authorList>
    </citation>
    <scope>NUCLEOTIDE SEQUENCE</scope>
</reference>
<feature type="compositionally biased region" description="Polar residues" evidence="1">
    <location>
        <begin position="328"/>
        <end position="351"/>
    </location>
</feature>
<feature type="compositionally biased region" description="Polar residues" evidence="1">
    <location>
        <begin position="364"/>
        <end position="373"/>
    </location>
</feature>
<feature type="region of interest" description="Disordered" evidence="1">
    <location>
        <begin position="294"/>
        <end position="462"/>
    </location>
</feature>
<evidence type="ECO:0000313" key="4">
    <source>
        <dbReference type="Proteomes" id="UP000596742"/>
    </source>
</evidence>
<evidence type="ECO:0000256" key="2">
    <source>
        <dbReference type="SAM" id="SignalP"/>
    </source>
</evidence>
<feature type="compositionally biased region" description="Polar residues" evidence="1">
    <location>
        <begin position="309"/>
        <end position="319"/>
    </location>
</feature>
<gene>
    <name evidence="3" type="ORF">MGAL_10B058040</name>
</gene>
<organism evidence="3 4">
    <name type="scientific">Mytilus galloprovincialis</name>
    <name type="common">Mediterranean mussel</name>
    <dbReference type="NCBI Taxonomy" id="29158"/>
    <lineage>
        <taxon>Eukaryota</taxon>
        <taxon>Metazoa</taxon>
        <taxon>Spiralia</taxon>
        <taxon>Lophotrochozoa</taxon>
        <taxon>Mollusca</taxon>
        <taxon>Bivalvia</taxon>
        <taxon>Autobranchia</taxon>
        <taxon>Pteriomorphia</taxon>
        <taxon>Mytilida</taxon>
        <taxon>Mytiloidea</taxon>
        <taxon>Mytilidae</taxon>
        <taxon>Mytilinae</taxon>
        <taxon>Mytilus</taxon>
    </lineage>
</organism>
<dbReference type="OrthoDB" id="6123673at2759"/>
<keyword evidence="2" id="KW-0732">Signal</keyword>
<proteinExistence type="predicted"/>
<evidence type="ECO:0000256" key="1">
    <source>
        <dbReference type="SAM" id="MobiDB-lite"/>
    </source>
</evidence>
<dbReference type="EMBL" id="UYJE01007780">
    <property type="protein sequence ID" value="VDI57918.1"/>
    <property type="molecule type" value="Genomic_DNA"/>
</dbReference>
<evidence type="ECO:0000313" key="3">
    <source>
        <dbReference type="EMBL" id="VDI57918.1"/>
    </source>
</evidence>
<protein>
    <submittedName>
        <fullName evidence="3">Uncharacterized protein</fullName>
    </submittedName>
</protein>